<dbReference type="InterPro" id="IPR015797">
    <property type="entry name" value="NUDIX_hydrolase-like_dom_sf"/>
</dbReference>
<evidence type="ECO:0000256" key="2">
    <source>
        <dbReference type="ARBA" id="ARBA00022801"/>
    </source>
</evidence>
<keyword evidence="7" id="KW-1185">Reference proteome</keyword>
<evidence type="ECO:0000256" key="4">
    <source>
        <dbReference type="RuleBase" id="RU003476"/>
    </source>
</evidence>
<comment type="caution">
    <text evidence="6">The sequence shown here is derived from an EMBL/GenBank/DDBJ whole genome shotgun (WGS) entry which is preliminary data.</text>
</comment>
<dbReference type="PANTHER" id="PTHR43046">
    <property type="entry name" value="GDP-MANNOSE MANNOSYL HYDROLASE"/>
    <property type="match status" value="1"/>
</dbReference>
<dbReference type="SUPFAM" id="SSF55811">
    <property type="entry name" value="Nudix"/>
    <property type="match status" value="1"/>
</dbReference>
<dbReference type="InterPro" id="IPR000086">
    <property type="entry name" value="NUDIX_hydrolase_dom"/>
</dbReference>
<keyword evidence="2 4" id="KW-0378">Hydrolase</keyword>
<comment type="similarity">
    <text evidence="4">Belongs to the Nudix hydrolase family.</text>
</comment>
<evidence type="ECO:0000313" key="6">
    <source>
        <dbReference type="EMBL" id="MBP2017230.1"/>
    </source>
</evidence>
<keyword evidence="3" id="KW-0460">Magnesium</keyword>
<gene>
    <name evidence="6" type="ORF">J2Z79_000604</name>
</gene>
<dbReference type="RefSeq" id="WP_209465375.1">
    <property type="nucleotide sequence ID" value="NZ_JAGGLG010000003.1"/>
</dbReference>
<evidence type="ECO:0000259" key="5">
    <source>
        <dbReference type="PROSITE" id="PS51462"/>
    </source>
</evidence>
<dbReference type="InterPro" id="IPR020476">
    <property type="entry name" value="Nudix_hydrolase"/>
</dbReference>
<proteinExistence type="inferred from homology"/>
<organism evidence="6 7">
    <name type="scientific">Symbiobacterium terraclitae</name>
    <dbReference type="NCBI Taxonomy" id="557451"/>
    <lineage>
        <taxon>Bacteria</taxon>
        <taxon>Bacillati</taxon>
        <taxon>Bacillota</taxon>
        <taxon>Clostridia</taxon>
        <taxon>Eubacteriales</taxon>
        <taxon>Symbiobacteriaceae</taxon>
        <taxon>Symbiobacterium</taxon>
    </lineage>
</organism>
<evidence type="ECO:0000313" key="7">
    <source>
        <dbReference type="Proteomes" id="UP001519289"/>
    </source>
</evidence>
<protein>
    <submittedName>
        <fullName evidence="6">8-oxo-dGTP diphosphatase</fullName>
        <ecNumber evidence="6">3.6.1.55</ecNumber>
    </submittedName>
</protein>
<dbReference type="PROSITE" id="PS51462">
    <property type="entry name" value="NUDIX"/>
    <property type="match status" value="1"/>
</dbReference>
<dbReference type="InterPro" id="IPR020084">
    <property type="entry name" value="NUDIX_hydrolase_CS"/>
</dbReference>
<dbReference type="Gene3D" id="3.90.79.10">
    <property type="entry name" value="Nucleoside Triphosphate Pyrophosphohydrolase"/>
    <property type="match status" value="1"/>
</dbReference>
<dbReference type="PANTHER" id="PTHR43046:SF12">
    <property type="entry name" value="GDP-MANNOSE MANNOSYL HYDROLASE"/>
    <property type="match status" value="1"/>
</dbReference>
<comment type="cofactor">
    <cofactor evidence="1">
        <name>Mg(2+)</name>
        <dbReference type="ChEBI" id="CHEBI:18420"/>
    </cofactor>
</comment>
<dbReference type="EC" id="3.6.1.55" evidence="6"/>
<name>A0ABS4JNY8_9FIRM</name>
<dbReference type="EMBL" id="JAGGLG010000003">
    <property type="protein sequence ID" value="MBP2017230.1"/>
    <property type="molecule type" value="Genomic_DNA"/>
</dbReference>
<accession>A0ABS4JNY8</accession>
<feature type="domain" description="Nudix hydrolase" evidence="5">
    <location>
        <begin position="1"/>
        <end position="120"/>
    </location>
</feature>
<dbReference type="PRINTS" id="PR00502">
    <property type="entry name" value="NUDIXFAMILY"/>
</dbReference>
<reference evidence="6 7" key="1">
    <citation type="submission" date="2021-03" db="EMBL/GenBank/DDBJ databases">
        <title>Genomic Encyclopedia of Type Strains, Phase IV (KMG-IV): sequencing the most valuable type-strain genomes for metagenomic binning, comparative biology and taxonomic classification.</title>
        <authorList>
            <person name="Goeker M."/>
        </authorList>
    </citation>
    <scope>NUCLEOTIDE SEQUENCE [LARGE SCALE GENOMIC DNA]</scope>
    <source>
        <strain evidence="6 7">DSM 27138</strain>
    </source>
</reference>
<dbReference type="Proteomes" id="UP001519289">
    <property type="component" value="Unassembled WGS sequence"/>
</dbReference>
<evidence type="ECO:0000256" key="3">
    <source>
        <dbReference type="ARBA" id="ARBA00022842"/>
    </source>
</evidence>
<evidence type="ECO:0000256" key="1">
    <source>
        <dbReference type="ARBA" id="ARBA00001946"/>
    </source>
</evidence>
<dbReference type="PROSITE" id="PS00893">
    <property type="entry name" value="NUDIX_BOX"/>
    <property type="match status" value="1"/>
</dbReference>
<dbReference type="GO" id="GO:0035539">
    <property type="term" value="F:8-oxo-7,8-dihydrodeoxyguanosine triphosphate pyrophosphatase activity"/>
    <property type="evidence" value="ECO:0007669"/>
    <property type="project" value="UniProtKB-EC"/>
</dbReference>
<dbReference type="CDD" id="cd02883">
    <property type="entry name" value="NUDIX_Hydrolase"/>
    <property type="match status" value="1"/>
</dbReference>
<dbReference type="Pfam" id="PF00293">
    <property type="entry name" value="NUDIX"/>
    <property type="match status" value="1"/>
</dbReference>
<sequence>MAYILIFDPAAQRILMVRNDHGSWTLPGGMREPGETLQETARREAREETGLEVRVGPVVHVAERIWHEHTLFVTFRANVVGGTLGAGLLGDVREVAWKGVEEAQELMPYYEDLQSLLTASANYQCHRDT</sequence>